<dbReference type="CDD" id="cd04301">
    <property type="entry name" value="NAT_SF"/>
    <property type="match status" value="1"/>
</dbReference>
<dbReference type="Proteomes" id="UP001220324">
    <property type="component" value="Unassembled WGS sequence"/>
</dbReference>
<feature type="domain" description="N-acetyltransferase" evidence="2">
    <location>
        <begin position="49"/>
        <end position="201"/>
    </location>
</feature>
<dbReference type="EMBL" id="JAQIZZ010000006">
    <property type="protein sequence ID" value="KAJ5537751.1"/>
    <property type="molecule type" value="Genomic_DNA"/>
</dbReference>
<dbReference type="PROSITE" id="PS51186">
    <property type="entry name" value="GNAT"/>
    <property type="match status" value="1"/>
</dbReference>
<comment type="caution">
    <text evidence="3">The sequence shown here is derived from an EMBL/GenBank/DDBJ whole genome shotgun (WGS) entry which is preliminary data.</text>
</comment>
<dbReference type="Gene3D" id="3.40.630.30">
    <property type="match status" value="1"/>
</dbReference>
<reference evidence="3 4" key="1">
    <citation type="journal article" date="2023" name="IMA Fungus">
        <title>Comparative genomic study of the Penicillium genus elucidates a diverse pangenome and 15 lateral gene transfer events.</title>
        <authorList>
            <person name="Petersen C."/>
            <person name="Sorensen T."/>
            <person name="Nielsen M.R."/>
            <person name="Sondergaard T.E."/>
            <person name="Sorensen J.L."/>
            <person name="Fitzpatrick D.A."/>
            <person name="Frisvad J.C."/>
            <person name="Nielsen K.L."/>
        </authorList>
    </citation>
    <scope>NUCLEOTIDE SEQUENCE [LARGE SCALE GENOMIC DNA]</scope>
    <source>
        <strain evidence="3 4">IBT 35679</strain>
    </source>
</reference>
<evidence type="ECO:0000313" key="3">
    <source>
        <dbReference type="EMBL" id="KAJ5537751.1"/>
    </source>
</evidence>
<evidence type="ECO:0000259" key="2">
    <source>
        <dbReference type="PROSITE" id="PS51186"/>
    </source>
</evidence>
<keyword evidence="4" id="KW-1185">Reference proteome</keyword>
<organism evidence="3 4">
    <name type="scientific">Penicillium frequentans</name>
    <dbReference type="NCBI Taxonomy" id="3151616"/>
    <lineage>
        <taxon>Eukaryota</taxon>
        <taxon>Fungi</taxon>
        <taxon>Dikarya</taxon>
        <taxon>Ascomycota</taxon>
        <taxon>Pezizomycotina</taxon>
        <taxon>Eurotiomycetes</taxon>
        <taxon>Eurotiomycetidae</taxon>
        <taxon>Eurotiales</taxon>
        <taxon>Aspergillaceae</taxon>
        <taxon>Penicillium</taxon>
    </lineage>
</organism>
<dbReference type="SUPFAM" id="SSF55729">
    <property type="entry name" value="Acyl-CoA N-acyltransferases (Nat)"/>
    <property type="match status" value="1"/>
</dbReference>
<name>A0AAD6CS29_9EURO</name>
<proteinExistence type="predicted"/>
<evidence type="ECO:0000256" key="1">
    <source>
        <dbReference type="SAM" id="MobiDB-lite"/>
    </source>
</evidence>
<sequence>MAPSQLTLEKITVEDVPAMIDIWFAAFTGPHVRKAMPDTPGVRKWFADCTINDITEHPHQTYLKIVDLESNYNEGKPRMVAWGKWDSSMPDERGPRFFLPWTEEMDSDFCSLVFDAYDKNRKKVMGDEKHVFLDTLCTHPDYWRRGAGSMVVKWGCDLADKEGVSAYLDSSKDGAPLYQKFGFVDEGTPEDTSAPMARRKRERSGESNE</sequence>
<dbReference type="InterPro" id="IPR052523">
    <property type="entry name" value="Trichothecene_AcTrans"/>
</dbReference>
<dbReference type="AlphaFoldDB" id="A0AAD6CS29"/>
<dbReference type="GO" id="GO:0016747">
    <property type="term" value="F:acyltransferase activity, transferring groups other than amino-acyl groups"/>
    <property type="evidence" value="ECO:0007669"/>
    <property type="project" value="InterPro"/>
</dbReference>
<dbReference type="PANTHER" id="PTHR42791:SF17">
    <property type="entry name" value="ACETYLTRANSFERASE, GNAT FAMILY FAMILY (AFU_ORTHOLOGUE AFUA_8G05690)"/>
    <property type="match status" value="1"/>
</dbReference>
<accession>A0AAD6CS29</accession>
<gene>
    <name evidence="3" type="ORF">N7494_007230</name>
</gene>
<evidence type="ECO:0000313" key="4">
    <source>
        <dbReference type="Proteomes" id="UP001220324"/>
    </source>
</evidence>
<dbReference type="Pfam" id="PF00583">
    <property type="entry name" value="Acetyltransf_1"/>
    <property type="match status" value="1"/>
</dbReference>
<feature type="region of interest" description="Disordered" evidence="1">
    <location>
        <begin position="183"/>
        <end position="209"/>
    </location>
</feature>
<dbReference type="InterPro" id="IPR000182">
    <property type="entry name" value="GNAT_dom"/>
</dbReference>
<dbReference type="InterPro" id="IPR016181">
    <property type="entry name" value="Acyl_CoA_acyltransferase"/>
</dbReference>
<dbReference type="PANTHER" id="PTHR42791">
    <property type="entry name" value="GNAT FAMILY ACETYLTRANSFERASE"/>
    <property type="match status" value="1"/>
</dbReference>
<protein>
    <recommendedName>
        <fullName evidence="2">N-acetyltransferase domain-containing protein</fullName>
    </recommendedName>
</protein>